<dbReference type="AlphaFoldDB" id="A0A1R0GX05"/>
<name>A0A1R0GX05_9FUNG</name>
<dbReference type="PANTHER" id="PTHR33066">
    <property type="entry name" value="INTEGRASE_SAM-LIKE_N DOMAIN-CONTAINING PROTEIN"/>
    <property type="match status" value="1"/>
</dbReference>
<dbReference type="EMBL" id="LSSL01002469">
    <property type="protein sequence ID" value="OLY81423.1"/>
    <property type="molecule type" value="Genomic_DNA"/>
</dbReference>
<keyword evidence="2" id="KW-1185">Reference proteome</keyword>
<evidence type="ECO:0000313" key="1">
    <source>
        <dbReference type="EMBL" id="OLY81423.1"/>
    </source>
</evidence>
<comment type="caution">
    <text evidence="1">The sequence shown here is derived from an EMBL/GenBank/DDBJ whole genome shotgun (WGS) entry which is preliminary data.</text>
</comment>
<protein>
    <submittedName>
        <fullName evidence="1">Uncharacterized protein</fullName>
    </submittedName>
</protein>
<organism evidence="1 2">
    <name type="scientific">Smittium mucronatum</name>
    <dbReference type="NCBI Taxonomy" id="133383"/>
    <lineage>
        <taxon>Eukaryota</taxon>
        <taxon>Fungi</taxon>
        <taxon>Fungi incertae sedis</taxon>
        <taxon>Zoopagomycota</taxon>
        <taxon>Kickxellomycotina</taxon>
        <taxon>Harpellomycetes</taxon>
        <taxon>Harpellales</taxon>
        <taxon>Legeriomycetaceae</taxon>
        <taxon>Smittium</taxon>
    </lineage>
</organism>
<evidence type="ECO:0000313" key="2">
    <source>
        <dbReference type="Proteomes" id="UP000187455"/>
    </source>
</evidence>
<dbReference type="PANTHER" id="PTHR33066:SF2">
    <property type="entry name" value="FILAGGRIN-2-LIKE"/>
    <property type="match status" value="1"/>
</dbReference>
<reference evidence="1 2" key="1">
    <citation type="journal article" date="2016" name="Mol. Biol. Evol.">
        <title>Genome-Wide Survey of Gut Fungi (Harpellales) Reveals the First Horizontally Transferred Ubiquitin Gene from a Mosquito Host.</title>
        <authorList>
            <person name="Wang Y."/>
            <person name="White M.M."/>
            <person name="Kvist S."/>
            <person name="Moncalvo J.M."/>
        </authorList>
    </citation>
    <scope>NUCLEOTIDE SEQUENCE [LARGE SCALE GENOMIC DNA]</scope>
    <source>
        <strain evidence="1 2">ALG-7-W6</strain>
    </source>
</reference>
<dbReference type="Proteomes" id="UP000187455">
    <property type="component" value="Unassembled WGS sequence"/>
</dbReference>
<accession>A0A1R0GX05</accession>
<proteinExistence type="predicted"/>
<sequence length="472" mass="55000">MQDDIINIIKDISDKVNALYIEKESQNTHHEQTMELQDPNYDDPHSRIRAPLVEVEGYTELLRAISSMGEDFFRIPLKDEGRKEAIYSFHKFMPMNYQPPPLNEAASTTAKKMDSTLVGYQILLAQITRPLDQFKEKRAKIFIKGARTRAARIQDTVQEIRISPTYGTSSPPQEKDEKRCSQYYYKRGKLTFSKESDRASKKPINWVLQSYIHYSQKNRGSPACFRLKNAEKVCGRTLVQNGNDEDNMSHVAQKRIYDVDRLRRCFPAYSHSRELQKIPEVSMEWENIPVQSSPIRFISNPPNIYKNTQPGYYVVQVTRHKNSSIFGRHIDSRRIKIGMRGKHQNLVKEAYRSWVQDQRLKILDSFCSNNETFRDDHRYKIDEIEGAQGKDQGPSKEGSEANKGSKLFIKEYGKLHWQSTINVDSHLYWKIDVKKTSGTEEQGFIESQLMYIVNEARRSIHTQPYLLARTPF</sequence>
<dbReference type="OrthoDB" id="5545891at2759"/>
<gene>
    <name evidence="1" type="ORF">AYI68_g4475</name>
</gene>